<feature type="compositionally biased region" description="Basic and acidic residues" evidence="1">
    <location>
        <begin position="125"/>
        <end position="135"/>
    </location>
</feature>
<sequence length="162" mass="18281">RGRGFPPMPEFGGPWVPGNLKRDPRSWEADIPKESTRVRHVRARKQNALDPATAHDLPPGNGTVVIRARFGAGSRKDPGDIYTQGETLLSTNCAYIFRRCKRFALKRRLHRPREGGRRKRNTCHRSRDGFRKGEGCGDSCDGHLLPSDLRPTSMDSSRSSFR</sequence>
<comment type="caution">
    <text evidence="2">The sequence shown here is derived from an EMBL/GenBank/DDBJ whole genome shotgun (WGS) entry which is preliminary data.</text>
</comment>
<dbReference type="EMBL" id="AMZH03003564">
    <property type="protein sequence ID" value="RRT71912.1"/>
    <property type="molecule type" value="Genomic_DNA"/>
</dbReference>
<feature type="compositionally biased region" description="Polar residues" evidence="1">
    <location>
        <begin position="153"/>
        <end position="162"/>
    </location>
</feature>
<evidence type="ECO:0000313" key="2">
    <source>
        <dbReference type="EMBL" id="RRT71912.1"/>
    </source>
</evidence>
<dbReference type="Proteomes" id="UP000287651">
    <property type="component" value="Unassembled WGS sequence"/>
</dbReference>
<feature type="region of interest" description="Disordered" evidence="1">
    <location>
        <begin position="1"/>
        <end position="26"/>
    </location>
</feature>
<organism evidence="2 3">
    <name type="scientific">Ensete ventricosum</name>
    <name type="common">Abyssinian banana</name>
    <name type="synonym">Musa ensete</name>
    <dbReference type="NCBI Taxonomy" id="4639"/>
    <lineage>
        <taxon>Eukaryota</taxon>
        <taxon>Viridiplantae</taxon>
        <taxon>Streptophyta</taxon>
        <taxon>Embryophyta</taxon>
        <taxon>Tracheophyta</taxon>
        <taxon>Spermatophyta</taxon>
        <taxon>Magnoliopsida</taxon>
        <taxon>Liliopsida</taxon>
        <taxon>Zingiberales</taxon>
        <taxon>Musaceae</taxon>
        <taxon>Ensete</taxon>
    </lineage>
</organism>
<feature type="non-terminal residue" evidence="2">
    <location>
        <position position="1"/>
    </location>
</feature>
<feature type="compositionally biased region" description="Basic residues" evidence="1">
    <location>
        <begin position="111"/>
        <end position="124"/>
    </location>
</feature>
<name>A0A427A6P0_ENSVE</name>
<evidence type="ECO:0000256" key="1">
    <source>
        <dbReference type="SAM" id="MobiDB-lite"/>
    </source>
</evidence>
<reference evidence="2 3" key="1">
    <citation type="journal article" date="2014" name="Agronomy (Basel)">
        <title>A Draft Genome Sequence for Ensete ventricosum, the Drought-Tolerant Tree Against Hunger.</title>
        <authorList>
            <person name="Harrison J."/>
            <person name="Moore K.A."/>
            <person name="Paszkiewicz K."/>
            <person name="Jones T."/>
            <person name="Grant M."/>
            <person name="Ambacheew D."/>
            <person name="Muzemil S."/>
            <person name="Studholme D.J."/>
        </authorList>
    </citation>
    <scope>NUCLEOTIDE SEQUENCE [LARGE SCALE GENOMIC DNA]</scope>
</reference>
<evidence type="ECO:0000313" key="3">
    <source>
        <dbReference type="Proteomes" id="UP000287651"/>
    </source>
</evidence>
<accession>A0A427A6P0</accession>
<feature type="region of interest" description="Disordered" evidence="1">
    <location>
        <begin position="111"/>
        <end position="162"/>
    </location>
</feature>
<dbReference type="AlphaFoldDB" id="A0A427A6P0"/>
<proteinExistence type="predicted"/>
<gene>
    <name evidence="2" type="ORF">B296_00006483</name>
</gene>
<protein>
    <submittedName>
        <fullName evidence="2">Uncharacterized protein</fullName>
    </submittedName>
</protein>